<dbReference type="Proteomes" id="UP001300348">
    <property type="component" value="Chromosome"/>
</dbReference>
<reference evidence="1 2" key="1">
    <citation type="journal article" date="2023" name="Access Microbiol">
        <title>The genome of a steinernematid-associated Pseudomonas piscis bacterium encodes the biosynthesis of insect toxins.</title>
        <authorList>
            <person name="Awori R.M."/>
            <person name="Hendre P."/>
            <person name="Amugune N.O."/>
        </authorList>
    </citation>
    <scope>NUCLEOTIDE SEQUENCE [LARGE SCALE GENOMIC DNA]</scope>
    <source>
        <strain evidence="1 2">97</strain>
    </source>
</reference>
<keyword evidence="2" id="KW-1185">Reference proteome</keyword>
<dbReference type="GeneID" id="88854060"/>
<evidence type="ECO:0000313" key="1">
    <source>
        <dbReference type="EMBL" id="WNH02330.1"/>
    </source>
</evidence>
<dbReference type="RefSeq" id="WP_189759696.1">
    <property type="nucleotide sequence ID" value="NZ_CAWPOC010000200.1"/>
</dbReference>
<dbReference type="EMBL" id="CP133647">
    <property type="protein sequence ID" value="WNH02330.1"/>
    <property type="molecule type" value="Genomic_DNA"/>
</dbReference>
<sequence length="150" mass="16434">MNELEKNEIKLKLIENFKQTMQGKLEPKKINEAVTKIASQKVDAYSAGGHVESLIFYLKFYLRPDFIENKKSFRGQAGGLTTPGFATIQGFIFTDDLDTLYSDTVHFAFEATPVSFGLHFFDSDSYLLGSFGGLAISLIAGVGGGSGSWS</sequence>
<gene>
    <name evidence="1" type="ORF">QL112_000845</name>
</gene>
<name>A0ABY9XID6_9GAMM</name>
<dbReference type="Pfam" id="PF05526">
    <property type="entry name" value="R_equi_Vir"/>
    <property type="match status" value="1"/>
</dbReference>
<organism evidence="1 2">
    <name type="scientific">Xenorhabdus griffiniae</name>
    <dbReference type="NCBI Taxonomy" id="351672"/>
    <lineage>
        <taxon>Bacteria</taxon>
        <taxon>Pseudomonadati</taxon>
        <taxon>Pseudomonadota</taxon>
        <taxon>Gammaproteobacteria</taxon>
        <taxon>Enterobacterales</taxon>
        <taxon>Morganellaceae</taxon>
        <taxon>Xenorhabdus</taxon>
    </lineage>
</organism>
<dbReference type="InterPro" id="IPR008810">
    <property type="entry name" value="R_equi_Vir"/>
</dbReference>
<accession>A0ABY9XID6</accession>
<dbReference type="InterPro" id="IPR038625">
    <property type="entry name" value="R_equi_Vir_sf"/>
</dbReference>
<evidence type="ECO:0000313" key="2">
    <source>
        <dbReference type="Proteomes" id="UP001300348"/>
    </source>
</evidence>
<dbReference type="Gene3D" id="2.40.128.480">
    <property type="entry name" value="Rhodococcus equi virulence-associated protein"/>
    <property type="match status" value="1"/>
</dbReference>
<protein>
    <submittedName>
        <fullName evidence="1">VapA/VapB family virulence-associated protein</fullName>
    </submittedName>
</protein>
<proteinExistence type="predicted"/>